<dbReference type="EMBL" id="CP035495">
    <property type="protein sequence ID" value="QAY62973.1"/>
    <property type="molecule type" value="Genomic_DNA"/>
</dbReference>
<evidence type="ECO:0000313" key="1">
    <source>
        <dbReference type="EMBL" id="QAY62973.1"/>
    </source>
</evidence>
<proteinExistence type="predicted"/>
<keyword evidence="2" id="KW-1185">Reference proteome</keyword>
<sequence length="77" mass="8119">MSTVAGGRATARWTVGFGQRSSKVSRLTGNVNWGTRAQGQVAGAHGASWTSWSWSRTTAVARVTSGTLVDAQVAWQP</sequence>
<protein>
    <submittedName>
        <fullName evidence="1">Uncharacterized protein</fullName>
    </submittedName>
</protein>
<evidence type="ECO:0000313" key="2">
    <source>
        <dbReference type="Proteomes" id="UP000291758"/>
    </source>
</evidence>
<dbReference type="RefSeq" id="WP_129203632.1">
    <property type="nucleotide sequence ID" value="NZ_CP035495.1"/>
</dbReference>
<dbReference type="Proteomes" id="UP000291758">
    <property type="component" value="Chromosome"/>
</dbReference>
<gene>
    <name evidence="1" type="ORF">ET495_06640</name>
</gene>
<dbReference type="AlphaFoldDB" id="A0A4P6EMJ4"/>
<reference evidence="1 2" key="1">
    <citation type="submission" date="2019-01" db="EMBL/GenBank/DDBJ databases">
        <title>Genome sequencing of strain 2JSPR-7.</title>
        <authorList>
            <person name="Heo J."/>
            <person name="Kim S.-J."/>
            <person name="Kim J.-S."/>
            <person name="Hong S.-B."/>
            <person name="Kwon S.-W."/>
        </authorList>
    </citation>
    <scope>NUCLEOTIDE SEQUENCE [LARGE SCALE GENOMIC DNA]</scope>
    <source>
        <strain evidence="1 2">2JSPR-7</strain>
    </source>
</reference>
<name>A0A4P6EMJ4_9MICO</name>
<dbReference type="KEGG" id="xyl:ET495_06640"/>
<accession>A0A4P6EMJ4</accession>
<organism evidence="1 2">
    <name type="scientific">Xylanimonas allomyrinae</name>
    <dbReference type="NCBI Taxonomy" id="2509459"/>
    <lineage>
        <taxon>Bacteria</taxon>
        <taxon>Bacillati</taxon>
        <taxon>Actinomycetota</taxon>
        <taxon>Actinomycetes</taxon>
        <taxon>Micrococcales</taxon>
        <taxon>Promicromonosporaceae</taxon>
        <taxon>Xylanimonas</taxon>
    </lineage>
</organism>